<proteinExistence type="predicted"/>
<dbReference type="EMBL" id="UYYA01004122">
    <property type="protein sequence ID" value="VDM59739.1"/>
    <property type="molecule type" value="Genomic_DNA"/>
</dbReference>
<evidence type="ECO:0000313" key="4">
    <source>
        <dbReference type="Proteomes" id="UP000267027"/>
    </source>
</evidence>
<dbReference type="AlphaFoldDB" id="A0A0R3PRK9"/>
<gene>
    <name evidence="3" type="ORF">ACOC_LOCUS8154</name>
</gene>
<protein>
    <submittedName>
        <fullName evidence="3 5">Uncharacterized protein</fullName>
    </submittedName>
</protein>
<feature type="transmembrane region" description="Helical" evidence="2">
    <location>
        <begin position="73"/>
        <end position="93"/>
    </location>
</feature>
<feature type="region of interest" description="Disordered" evidence="1">
    <location>
        <begin position="143"/>
        <end position="182"/>
    </location>
</feature>
<evidence type="ECO:0000313" key="5">
    <source>
        <dbReference type="WBParaSite" id="ACOC_0000815301-mRNA-1"/>
    </source>
</evidence>
<keyword evidence="2" id="KW-0472">Membrane</keyword>
<keyword evidence="2" id="KW-0812">Transmembrane</keyword>
<dbReference type="WBParaSite" id="ACOC_0000815301-mRNA-1">
    <property type="protein sequence ID" value="ACOC_0000815301-mRNA-1"/>
    <property type="gene ID" value="ACOC_0000815301"/>
</dbReference>
<evidence type="ECO:0000256" key="1">
    <source>
        <dbReference type="SAM" id="MobiDB-lite"/>
    </source>
</evidence>
<evidence type="ECO:0000256" key="2">
    <source>
        <dbReference type="SAM" id="Phobius"/>
    </source>
</evidence>
<sequence length="182" mass="21389">MYRKKSICKTSIAVEYLQRKHSKEADIDEGVKHHKIDVLILTWDNRICPKGRKTPGARNAKTVKEKEISRFKFTIYTNLIFLTSVVVLCSLVTHSNAQYYYAPYYGYGYYGYPYSYGYYGYPYSYGYYGYFGKREAGFGSVQQHELQHEHQLQPPEQQHLESHQQAQEQPLHLQPPPQMLQN</sequence>
<feature type="compositionally biased region" description="Pro residues" evidence="1">
    <location>
        <begin position="173"/>
        <end position="182"/>
    </location>
</feature>
<keyword evidence="4" id="KW-1185">Reference proteome</keyword>
<keyword evidence="2" id="KW-1133">Transmembrane helix</keyword>
<reference evidence="3 4" key="2">
    <citation type="submission" date="2018-11" db="EMBL/GenBank/DDBJ databases">
        <authorList>
            <consortium name="Pathogen Informatics"/>
        </authorList>
    </citation>
    <scope>NUCLEOTIDE SEQUENCE [LARGE SCALE GENOMIC DNA]</scope>
    <source>
        <strain evidence="3 4">Costa Rica</strain>
    </source>
</reference>
<reference evidence="5" key="1">
    <citation type="submission" date="2017-02" db="UniProtKB">
        <authorList>
            <consortium name="WormBaseParasite"/>
        </authorList>
    </citation>
    <scope>IDENTIFICATION</scope>
</reference>
<evidence type="ECO:0000313" key="3">
    <source>
        <dbReference type="EMBL" id="VDM59739.1"/>
    </source>
</evidence>
<accession>A0A0R3PRK9</accession>
<name>A0A0R3PRK9_ANGCS</name>
<dbReference type="Proteomes" id="UP000267027">
    <property type="component" value="Unassembled WGS sequence"/>
</dbReference>
<organism evidence="5">
    <name type="scientific">Angiostrongylus costaricensis</name>
    <name type="common">Nematode worm</name>
    <dbReference type="NCBI Taxonomy" id="334426"/>
    <lineage>
        <taxon>Eukaryota</taxon>
        <taxon>Metazoa</taxon>
        <taxon>Ecdysozoa</taxon>
        <taxon>Nematoda</taxon>
        <taxon>Chromadorea</taxon>
        <taxon>Rhabditida</taxon>
        <taxon>Rhabditina</taxon>
        <taxon>Rhabditomorpha</taxon>
        <taxon>Strongyloidea</taxon>
        <taxon>Metastrongylidae</taxon>
        <taxon>Angiostrongylus</taxon>
    </lineage>
</organism>